<dbReference type="Proteomes" id="UP000176050">
    <property type="component" value="Chromosome"/>
</dbReference>
<evidence type="ECO:0008006" key="3">
    <source>
        <dbReference type="Google" id="ProtNLM"/>
    </source>
</evidence>
<sequence length="327" mass="38819">MNAVFTISTPNYIGYSISLFNSIKKHNKETPFYLVLFRPVEELDNLLIPKEINILYLDELGLEKSKNNFLNRYPVNKVCFAFKPIVAQKLLEKYSLEKVIYFDSDILVYNSLESIWNDLNTHNIVLTPHLVDPLENDDKERLGLRMLSRAGVFNAGFFAVKSSEEGYSFLNWWFKNLSKYGLLGDQLWLNFAPTHFKVNISYNQGYNVAYYNLPNRKIRYNIEENKYIVNDKDELVFFHFVQHNPFSFPEEISLARLKQPKLNFNNFPELKPIFNDYKNSLIEAQNSKFKHYKFISEKQSWFKKKFIHYKNQSIRALYKIIFEIVSI</sequence>
<dbReference type="AlphaFoldDB" id="A0A1D8P9B9"/>
<accession>A0A1D8P9B9</accession>
<protein>
    <recommendedName>
        <fullName evidence="3">Glycosyl transferase</fullName>
    </recommendedName>
</protein>
<dbReference type="EMBL" id="CP017478">
    <property type="protein sequence ID" value="AOW21170.1"/>
    <property type="molecule type" value="Genomic_DNA"/>
</dbReference>
<dbReference type="KEGG" id="lul:LPB138_10985"/>
<dbReference type="InterPro" id="IPR002495">
    <property type="entry name" value="Glyco_trans_8"/>
</dbReference>
<dbReference type="GO" id="GO:0016757">
    <property type="term" value="F:glycosyltransferase activity"/>
    <property type="evidence" value="ECO:0007669"/>
    <property type="project" value="InterPro"/>
</dbReference>
<dbReference type="RefSeq" id="WP_070237334.1">
    <property type="nucleotide sequence ID" value="NZ_CP017478.1"/>
</dbReference>
<organism evidence="1 2">
    <name type="scientific">Urechidicola croceus</name>
    <dbReference type="NCBI Taxonomy" id="1850246"/>
    <lineage>
        <taxon>Bacteria</taxon>
        <taxon>Pseudomonadati</taxon>
        <taxon>Bacteroidota</taxon>
        <taxon>Flavobacteriia</taxon>
        <taxon>Flavobacteriales</taxon>
        <taxon>Flavobacteriaceae</taxon>
        <taxon>Urechidicola</taxon>
    </lineage>
</organism>
<dbReference type="Gene3D" id="3.90.550.10">
    <property type="entry name" value="Spore Coat Polysaccharide Biosynthesis Protein SpsA, Chain A"/>
    <property type="match status" value="1"/>
</dbReference>
<keyword evidence="2" id="KW-1185">Reference proteome</keyword>
<evidence type="ECO:0000313" key="2">
    <source>
        <dbReference type="Proteomes" id="UP000176050"/>
    </source>
</evidence>
<dbReference type="OrthoDB" id="186344at2"/>
<name>A0A1D8P9B9_9FLAO</name>
<reference evidence="1 2" key="1">
    <citation type="submission" date="2016-10" db="EMBL/GenBank/DDBJ databases">
        <title>Lutibacter sp. LPB0138, isolated from marine gastropod.</title>
        <authorList>
            <person name="Kim E."/>
            <person name="Yi H."/>
        </authorList>
    </citation>
    <scope>NUCLEOTIDE SEQUENCE [LARGE SCALE GENOMIC DNA]</scope>
    <source>
        <strain evidence="1 2">LPB0138</strain>
    </source>
</reference>
<dbReference type="SUPFAM" id="SSF53448">
    <property type="entry name" value="Nucleotide-diphospho-sugar transferases"/>
    <property type="match status" value="1"/>
</dbReference>
<dbReference type="InterPro" id="IPR029044">
    <property type="entry name" value="Nucleotide-diphossugar_trans"/>
</dbReference>
<gene>
    <name evidence="1" type="ORF">LPB138_10985</name>
</gene>
<dbReference type="STRING" id="1850246.LPB138_10985"/>
<evidence type="ECO:0000313" key="1">
    <source>
        <dbReference type="EMBL" id="AOW21170.1"/>
    </source>
</evidence>
<dbReference type="Pfam" id="PF01501">
    <property type="entry name" value="Glyco_transf_8"/>
    <property type="match status" value="1"/>
</dbReference>
<proteinExistence type="predicted"/>